<evidence type="ECO:0000256" key="1">
    <source>
        <dbReference type="ARBA" id="ARBA00000900"/>
    </source>
</evidence>
<evidence type="ECO:0000313" key="12">
    <source>
        <dbReference type="Proteomes" id="UP001054889"/>
    </source>
</evidence>
<dbReference type="Proteomes" id="UP001054889">
    <property type="component" value="Unassembled WGS sequence"/>
</dbReference>
<reference evidence="11" key="2">
    <citation type="submission" date="2021-12" db="EMBL/GenBank/DDBJ databases">
        <title>Resequencing data analysis of finger millet.</title>
        <authorList>
            <person name="Hatakeyama M."/>
            <person name="Aluri S."/>
            <person name="Balachadran M.T."/>
            <person name="Sivarajan S.R."/>
            <person name="Poveda L."/>
            <person name="Shimizu-Inatsugi R."/>
            <person name="Schlapbach R."/>
            <person name="Sreeman S.M."/>
            <person name="Shimizu K.K."/>
        </authorList>
    </citation>
    <scope>NUCLEOTIDE SEQUENCE</scope>
</reference>
<evidence type="ECO:0000256" key="7">
    <source>
        <dbReference type="PROSITE-ProRule" id="PRU00175"/>
    </source>
</evidence>
<evidence type="ECO:0000256" key="4">
    <source>
        <dbReference type="ARBA" id="ARBA00022771"/>
    </source>
</evidence>
<keyword evidence="12" id="KW-1185">Reference proteome</keyword>
<dbReference type="SMART" id="SM00184">
    <property type="entry name" value="RING"/>
    <property type="match status" value="1"/>
</dbReference>
<comment type="similarity">
    <text evidence="6">Belongs to the RING-type zinc finger family. ATL subfamily.</text>
</comment>
<feature type="region of interest" description="Disordered" evidence="8">
    <location>
        <begin position="66"/>
        <end position="99"/>
    </location>
</feature>
<evidence type="ECO:0000256" key="8">
    <source>
        <dbReference type="SAM" id="MobiDB-lite"/>
    </source>
</evidence>
<evidence type="ECO:0000313" key="11">
    <source>
        <dbReference type="EMBL" id="GJM88360.1"/>
    </source>
</evidence>
<keyword evidence="9" id="KW-0812">Transmembrane</keyword>
<keyword evidence="3" id="KW-0479">Metal-binding</keyword>
<reference evidence="11" key="1">
    <citation type="journal article" date="2018" name="DNA Res.">
        <title>Multiple hybrid de novo genome assembly of finger millet, an orphan allotetraploid crop.</title>
        <authorList>
            <person name="Hatakeyama M."/>
            <person name="Aluri S."/>
            <person name="Balachadran M.T."/>
            <person name="Sivarajan S.R."/>
            <person name="Patrignani A."/>
            <person name="Gruter S."/>
            <person name="Poveda L."/>
            <person name="Shimizu-Inatsugi R."/>
            <person name="Baeten J."/>
            <person name="Francoijs K.J."/>
            <person name="Nataraja K.N."/>
            <person name="Reddy Y.A.N."/>
            <person name="Phadnis S."/>
            <person name="Ravikumar R.L."/>
            <person name="Schlapbach R."/>
            <person name="Sreeman S.M."/>
            <person name="Shimizu K.K."/>
        </authorList>
    </citation>
    <scope>NUCLEOTIDE SEQUENCE</scope>
</reference>
<comment type="caution">
    <text evidence="11">The sequence shown here is derived from an EMBL/GenBank/DDBJ whole genome shotgun (WGS) entry which is preliminary data.</text>
</comment>
<name>A0AAV5BRK0_ELECO</name>
<dbReference type="GO" id="GO:0061630">
    <property type="term" value="F:ubiquitin protein ligase activity"/>
    <property type="evidence" value="ECO:0007669"/>
    <property type="project" value="UniProtKB-EC"/>
</dbReference>
<organism evidence="11 12">
    <name type="scientific">Eleusine coracana subsp. coracana</name>
    <dbReference type="NCBI Taxonomy" id="191504"/>
    <lineage>
        <taxon>Eukaryota</taxon>
        <taxon>Viridiplantae</taxon>
        <taxon>Streptophyta</taxon>
        <taxon>Embryophyta</taxon>
        <taxon>Tracheophyta</taxon>
        <taxon>Spermatophyta</taxon>
        <taxon>Magnoliopsida</taxon>
        <taxon>Liliopsida</taxon>
        <taxon>Poales</taxon>
        <taxon>Poaceae</taxon>
        <taxon>PACMAD clade</taxon>
        <taxon>Chloridoideae</taxon>
        <taxon>Cynodonteae</taxon>
        <taxon>Eleusininae</taxon>
        <taxon>Eleusine</taxon>
    </lineage>
</organism>
<dbReference type="CDD" id="cd16461">
    <property type="entry name" value="RING-H2_EL5-like"/>
    <property type="match status" value="1"/>
</dbReference>
<dbReference type="AlphaFoldDB" id="A0AAV5BRK0"/>
<evidence type="ECO:0000259" key="10">
    <source>
        <dbReference type="PROSITE" id="PS50089"/>
    </source>
</evidence>
<comment type="catalytic activity">
    <reaction evidence="1">
        <text>S-ubiquitinyl-[E2 ubiquitin-conjugating enzyme]-L-cysteine + [acceptor protein]-L-lysine = [E2 ubiquitin-conjugating enzyme]-L-cysteine + N(6)-ubiquitinyl-[acceptor protein]-L-lysine.</text>
        <dbReference type="EC" id="2.3.2.27"/>
    </reaction>
</comment>
<dbReference type="EC" id="2.3.2.27" evidence="2"/>
<feature type="domain" description="RING-type" evidence="10">
    <location>
        <begin position="126"/>
        <end position="168"/>
    </location>
</feature>
<dbReference type="EMBL" id="BQKI01000002">
    <property type="protein sequence ID" value="GJM88360.1"/>
    <property type="molecule type" value="Genomic_DNA"/>
</dbReference>
<dbReference type="InterPro" id="IPR001841">
    <property type="entry name" value="Znf_RING"/>
</dbReference>
<dbReference type="Pfam" id="PF13639">
    <property type="entry name" value="zf-RING_2"/>
    <property type="match status" value="1"/>
</dbReference>
<evidence type="ECO:0000256" key="6">
    <source>
        <dbReference type="ARBA" id="ARBA00024209"/>
    </source>
</evidence>
<evidence type="ECO:0000256" key="5">
    <source>
        <dbReference type="ARBA" id="ARBA00022833"/>
    </source>
</evidence>
<dbReference type="PROSITE" id="PS50089">
    <property type="entry name" value="ZF_RING_2"/>
    <property type="match status" value="1"/>
</dbReference>
<dbReference type="PANTHER" id="PTHR14155">
    <property type="entry name" value="RING FINGER DOMAIN-CONTAINING"/>
    <property type="match status" value="1"/>
</dbReference>
<evidence type="ECO:0000256" key="3">
    <source>
        <dbReference type="ARBA" id="ARBA00022723"/>
    </source>
</evidence>
<evidence type="ECO:0000256" key="9">
    <source>
        <dbReference type="SAM" id="Phobius"/>
    </source>
</evidence>
<proteinExistence type="inferred from homology"/>
<keyword evidence="5" id="KW-0862">Zinc</keyword>
<evidence type="ECO:0000256" key="2">
    <source>
        <dbReference type="ARBA" id="ARBA00012483"/>
    </source>
</evidence>
<accession>A0AAV5BRK0</accession>
<dbReference type="PANTHER" id="PTHR14155:SF634">
    <property type="entry name" value="RING-TYPE DOMAIN-CONTAINING PROTEIN"/>
    <property type="match status" value="1"/>
</dbReference>
<dbReference type="SUPFAM" id="SSF57850">
    <property type="entry name" value="RING/U-box"/>
    <property type="match status" value="1"/>
</dbReference>
<feature type="transmembrane region" description="Helical" evidence="9">
    <location>
        <begin position="31"/>
        <end position="56"/>
    </location>
</feature>
<dbReference type="InterPro" id="IPR053238">
    <property type="entry name" value="RING-H2_zinc_finger"/>
</dbReference>
<protein>
    <recommendedName>
        <fullName evidence="2">RING-type E3 ubiquitin transferase</fullName>
        <ecNumber evidence="2">2.3.2.27</ecNumber>
    </recommendedName>
</protein>
<dbReference type="Gene3D" id="3.30.40.10">
    <property type="entry name" value="Zinc/RING finger domain, C3HC4 (zinc finger)"/>
    <property type="match status" value="1"/>
</dbReference>
<dbReference type="GO" id="GO:0008270">
    <property type="term" value="F:zinc ion binding"/>
    <property type="evidence" value="ECO:0007669"/>
    <property type="project" value="UniProtKB-KW"/>
</dbReference>
<gene>
    <name evidence="11" type="primary">ga04415</name>
    <name evidence="11" type="ORF">PR202_ga04415</name>
</gene>
<keyword evidence="4 7" id="KW-0863">Zinc-finger</keyword>
<keyword evidence="9" id="KW-1133">Transmembrane helix</keyword>
<keyword evidence="9" id="KW-0472">Membrane</keyword>
<sequence length="189" mass="20029">MATLWSGSPSPAASVAAPAMADEQAAKQWAPHGTVLTACVVSINILVILLIVFFFWRFFSGKPDPSSSSAGAEDDDDDDPLPVASPWATRRYRRREAPPKQPLDVAKALPVYVYSSAGEGGKPAECAVCIVELKDGDSARRLPRCGHRFHADCVGTWLRLHATCPLCRAGVAEPMNAKAAAAVGADCPV</sequence>
<dbReference type="InterPro" id="IPR013083">
    <property type="entry name" value="Znf_RING/FYVE/PHD"/>
</dbReference>